<evidence type="ECO:0000313" key="2">
    <source>
        <dbReference type="EMBL" id="GAB1296626.1"/>
    </source>
</evidence>
<dbReference type="PANTHER" id="PTHR23330">
    <property type="entry name" value="P300 TRANSCRIPTIONAL COFACTOR JMY-RELATED"/>
    <property type="match status" value="1"/>
</dbReference>
<reference evidence="2 3" key="1">
    <citation type="submission" date="2024-08" db="EMBL/GenBank/DDBJ databases">
        <title>The draft genome of Apodemus speciosus.</title>
        <authorList>
            <person name="Nabeshima K."/>
            <person name="Suzuki S."/>
            <person name="Onuma M."/>
        </authorList>
    </citation>
    <scope>NUCLEOTIDE SEQUENCE [LARGE SCALE GENOMIC DNA]</scope>
    <source>
        <strain evidence="2">IB14-021</strain>
    </source>
</reference>
<evidence type="ECO:0000313" key="3">
    <source>
        <dbReference type="Proteomes" id="UP001623349"/>
    </source>
</evidence>
<feature type="region of interest" description="Disordered" evidence="1">
    <location>
        <begin position="357"/>
        <end position="378"/>
    </location>
</feature>
<comment type="caution">
    <text evidence="2">The sequence shown here is derived from an EMBL/GenBank/DDBJ whole genome shotgun (WGS) entry which is preliminary data.</text>
</comment>
<evidence type="ECO:0000256" key="1">
    <source>
        <dbReference type="SAM" id="MobiDB-lite"/>
    </source>
</evidence>
<dbReference type="EMBL" id="BAAFST010000011">
    <property type="protein sequence ID" value="GAB1296626.1"/>
    <property type="molecule type" value="Genomic_DNA"/>
</dbReference>
<dbReference type="Proteomes" id="UP001623349">
    <property type="component" value="Unassembled WGS sequence"/>
</dbReference>
<feature type="compositionally biased region" description="Basic residues" evidence="1">
    <location>
        <begin position="1"/>
        <end position="20"/>
    </location>
</feature>
<organism evidence="2 3">
    <name type="scientific">Apodemus speciosus</name>
    <name type="common">Large Japanese field mouse</name>
    <dbReference type="NCBI Taxonomy" id="105296"/>
    <lineage>
        <taxon>Eukaryota</taxon>
        <taxon>Metazoa</taxon>
        <taxon>Chordata</taxon>
        <taxon>Craniata</taxon>
        <taxon>Vertebrata</taxon>
        <taxon>Euteleostomi</taxon>
        <taxon>Mammalia</taxon>
        <taxon>Eutheria</taxon>
        <taxon>Euarchontoglires</taxon>
        <taxon>Glires</taxon>
        <taxon>Rodentia</taxon>
        <taxon>Myomorpha</taxon>
        <taxon>Muroidea</taxon>
        <taxon>Muridae</taxon>
        <taxon>Murinae</taxon>
        <taxon>Apodemus</taxon>
    </lineage>
</organism>
<proteinExistence type="predicted"/>
<feature type="region of interest" description="Disordered" evidence="1">
    <location>
        <begin position="1"/>
        <end position="47"/>
    </location>
</feature>
<dbReference type="PANTHER" id="PTHR23330:SF9">
    <property type="entry name" value="PROLINE-RICH PROTEIN 11"/>
    <property type="match status" value="1"/>
</dbReference>
<keyword evidence="3" id="KW-1185">Reference proteome</keyword>
<gene>
    <name evidence="2" type="ORF">APTSU1_001186100</name>
</gene>
<name>A0ABQ0FBV4_APOSI</name>
<feature type="compositionally biased region" description="Low complexity" evidence="1">
    <location>
        <begin position="360"/>
        <end position="378"/>
    </location>
</feature>
<accession>A0ABQ0FBV4</accession>
<protein>
    <submittedName>
        <fullName evidence="2">Proline-rich protein 11</fullName>
    </submittedName>
</protein>
<sequence>MPKYKQRRRKLKAKAKRLFKKKEASQVPPKLLTPPPPPPTPERVVTSSADIPQSRNWLRPSWNFRFPNIKDAISLWTNRAWCIYSCCQTCVAQSLEALKDAIFPSRVYHRELHSLKQQLCVLKSELCKLQEKLKKVYLYSPGCPGTHSVDQAGLELRNLPASASQVLGLKSISENSSCSSCCHTCCLSDKLTTVPACAPTTCGESQTALPPTQPQPATHLLLRKSGTTKALQVEPFKKDGPMHITVKDLLTVKLKKTQSIDERKKLVPSPPEERTPLVTLSDLQRVTLKPNSRVSAARIKNVLITPGKSQMDLRKLLRKVEVERSPGGTPLNNKENMETGTGLTPVMTRALRRKFQLAHPQSPTQPLPLSTSSFDEQN</sequence>
<feature type="compositionally biased region" description="Pro residues" evidence="1">
    <location>
        <begin position="31"/>
        <end position="41"/>
    </location>
</feature>